<dbReference type="AlphaFoldDB" id="A0A841GVU7"/>
<dbReference type="RefSeq" id="WP_170037319.1">
    <property type="nucleotide sequence ID" value="NZ_JABDTL010000002.1"/>
</dbReference>
<name>A0A841GVU7_9BACT</name>
<dbReference type="EMBL" id="JACHIA010000002">
    <property type="protein sequence ID" value="MBB6069573.1"/>
    <property type="molecule type" value="Genomic_DNA"/>
</dbReference>
<accession>A0A841GVU7</accession>
<evidence type="ECO:0000313" key="3">
    <source>
        <dbReference type="Proteomes" id="UP000582837"/>
    </source>
</evidence>
<comment type="caution">
    <text evidence="2">The sequence shown here is derived from an EMBL/GenBank/DDBJ whole genome shotgun (WGS) entry which is preliminary data.</text>
</comment>
<evidence type="ECO:0000256" key="1">
    <source>
        <dbReference type="SAM" id="MobiDB-lite"/>
    </source>
</evidence>
<evidence type="ECO:0000313" key="2">
    <source>
        <dbReference type="EMBL" id="MBB6069573.1"/>
    </source>
</evidence>
<dbReference type="Proteomes" id="UP000582837">
    <property type="component" value="Unassembled WGS sequence"/>
</dbReference>
<keyword evidence="3" id="KW-1185">Reference proteome</keyword>
<organism evidence="2 3">
    <name type="scientific">Longimicrobium terrae</name>
    <dbReference type="NCBI Taxonomy" id="1639882"/>
    <lineage>
        <taxon>Bacteria</taxon>
        <taxon>Pseudomonadati</taxon>
        <taxon>Gemmatimonadota</taxon>
        <taxon>Longimicrobiia</taxon>
        <taxon>Longimicrobiales</taxon>
        <taxon>Longimicrobiaceae</taxon>
        <taxon>Longimicrobium</taxon>
    </lineage>
</organism>
<gene>
    <name evidence="2" type="ORF">HNQ61_001188</name>
</gene>
<feature type="region of interest" description="Disordered" evidence="1">
    <location>
        <begin position="91"/>
        <end position="169"/>
    </location>
</feature>
<feature type="compositionally biased region" description="Pro residues" evidence="1">
    <location>
        <begin position="158"/>
        <end position="169"/>
    </location>
</feature>
<sequence>MTSRPLYAVVLLLSLAACGGEKKSDVLPRDRFVAASVALRLLPANATEAQRRETLKKFKVTNKQMLAWVDAHRRDPGALAEAWQDVAKRVDSLSSLRPVPPTPDSARGDSARADSAGKQPRKVDAPLIVTPPQAGRPGRVSPFDSLAKYRGRRRPPISGKPPRPTAEIQ</sequence>
<proteinExistence type="predicted"/>
<dbReference type="PROSITE" id="PS51257">
    <property type="entry name" value="PROKAR_LIPOPROTEIN"/>
    <property type="match status" value="1"/>
</dbReference>
<reference evidence="2 3" key="1">
    <citation type="submission" date="2020-08" db="EMBL/GenBank/DDBJ databases">
        <title>Genomic Encyclopedia of Type Strains, Phase IV (KMG-IV): sequencing the most valuable type-strain genomes for metagenomic binning, comparative biology and taxonomic classification.</title>
        <authorList>
            <person name="Goeker M."/>
        </authorList>
    </citation>
    <scope>NUCLEOTIDE SEQUENCE [LARGE SCALE GENOMIC DNA]</scope>
    <source>
        <strain evidence="2 3">DSM 29007</strain>
    </source>
</reference>
<evidence type="ECO:0008006" key="4">
    <source>
        <dbReference type="Google" id="ProtNLM"/>
    </source>
</evidence>
<protein>
    <recommendedName>
        <fullName evidence="4">DUF4296 domain-containing protein</fullName>
    </recommendedName>
</protein>